<organism evidence="2">
    <name type="scientific">Klebsiella pneumoniae</name>
    <dbReference type="NCBI Taxonomy" id="573"/>
    <lineage>
        <taxon>Bacteria</taxon>
        <taxon>Pseudomonadati</taxon>
        <taxon>Pseudomonadota</taxon>
        <taxon>Gammaproteobacteria</taxon>
        <taxon>Enterobacterales</taxon>
        <taxon>Enterobacteriaceae</taxon>
        <taxon>Klebsiella/Raoultella group</taxon>
        <taxon>Klebsiella</taxon>
        <taxon>Klebsiella pneumoniae complex</taxon>
    </lineage>
</organism>
<protein>
    <submittedName>
        <fullName evidence="2">Conjugal transfer pilin chaperone</fullName>
    </submittedName>
</protein>
<geneLocation type="plasmid" evidence="3">
    <name>pKP007</name>
</geneLocation>
<reference evidence="2" key="1">
    <citation type="journal article" date="2012" name="J. Antimicrob. Chemother.">
        <title>Transfer of an Escherichia coli ST131 multiresistance cassette has created a Klebsiella pneumoniae-specific plasmid associated with a major nosocomial outbreak.</title>
        <authorList>
            <person name="Sandegren L."/>
            <person name="Linkevicius M."/>
            <person name="Lytsy B."/>
            <person name="Melhus A."/>
            <person name="Andersson D.I."/>
        </authorList>
    </citation>
    <scope>NUCLEOTIDE SEQUENCE</scope>
    <source>
        <strain evidence="2">U-0608239</strain>
        <plasmid evidence="2">pUUH239.2</plasmid>
    </source>
</reference>
<keyword evidence="1" id="KW-0472">Membrane</keyword>
<geneLocation type="plasmid" evidence="2">
    <name>pUUH239.2</name>
</geneLocation>
<keyword evidence="1" id="KW-0812">Transmembrane</keyword>
<keyword evidence="2" id="KW-0614">Plasmid</keyword>
<evidence type="ECO:0000313" key="2">
    <source>
        <dbReference type="EMBL" id="AET17225.1"/>
    </source>
</evidence>
<dbReference type="Pfam" id="PF09679">
    <property type="entry name" value="TraQ"/>
    <property type="match status" value="1"/>
</dbReference>
<reference evidence="3" key="2">
    <citation type="journal article" date="2014" name="J. Antimicrob. Chemother.">
        <title>Single origin of three plasmids bearing blaCTX-M-15 from different Klebsiella pneumoniae clones.</title>
        <authorList>
            <person name="Shin J."/>
            <person name="Soo Ko K."/>
        </authorList>
    </citation>
    <scope>NUCLEOTIDE SEQUENCE</scope>
    <source>
        <strain evidence="4">ST15</strain>
        <strain evidence="3">ST23</strain>
        <plasmid evidence="3">pKP007</plasmid>
        <plasmid evidence="4">pKP02022</plasmid>
    </source>
</reference>
<sequence length="93" mass="10402">MSPATLNRISKECVMRNIRFPDLDITGMWGLAVGVFFHLIARLVRKQPELAVQAGEIFGLGMVVFGGYRILNALIAEAEKEEKACEKQPDEPR</sequence>
<accession>G7RVC0</accession>
<geneLocation type="plasmid" evidence="4">
    <name>pKP02022</name>
</geneLocation>
<evidence type="ECO:0000313" key="4">
    <source>
        <dbReference type="EMBL" id="AHG56080.1"/>
    </source>
</evidence>
<proteinExistence type="predicted"/>
<name>G7RVC0_KLEPN</name>
<dbReference type="EMBL" id="KF719971">
    <property type="protein sequence ID" value="AHG55865.1"/>
    <property type="molecule type" value="Genomic_DNA"/>
</dbReference>
<dbReference type="NCBIfam" id="NF010287">
    <property type="entry name" value="PRK13727.1"/>
    <property type="match status" value="1"/>
</dbReference>
<gene>
    <name evidence="2" type="primary">traQ</name>
    <name evidence="2" type="ORF">PUUH_pUUH2392p0155</name>
</gene>
<keyword evidence="1" id="KW-1133">Transmembrane helix</keyword>
<feature type="transmembrane region" description="Helical" evidence="1">
    <location>
        <begin position="25"/>
        <end position="44"/>
    </location>
</feature>
<evidence type="ECO:0000313" key="3">
    <source>
        <dbReference type="EMBL" id="AHG55865.1"/>
    </source>
</evidence>
<dbReference type="EMBL" id="CP002474">
    <property type="protein sequence ID" value="AET17225.1"/>
    <property type="molecule type" value="Genomic_DNA"/>
</dbReference>
<evidence type="ECO:0000256" key="1">
    <source>
        <dbReference type="SAM" id="Phobius"/>
    </source>
</evidence>
<dbReference type="InterPro" id="IPR014112">
    <property type="entry name" value="TraQ_proteobacteria"/>
</dbReference>
<dbReference type="EMBL" id="KF719972">
    <property type="protein sequence ID" value="AHG56080.1"/>
    <property type="molecule type" value="Genomic_DNA"/>
</dbReference>
<dbReference type="AlphaFoldDB" id="G7RVC0"/>